<comment type="subcellular location">
    <subcellularLocation>
        <location evidence="1">Cell outer membrane</location>
        <topology evidence="1">Multi-pass membrane protein</topology>
    </subcellularLocation>
</comment>
<keyword evidence="3" id="KW-1134">Transmembrane beta strand</keyword>
<evidence type="ECO:0008006" key="16">
    <source>
        <dbReference type="Google" id="ProtNLM"/>
    </source>
</evidence>
<evidence type="ECO:0000256" key="10">
    <source>
        <dbReference type="RuleBase" id="RU003357"/>
    </source>
</evidence>
<dbReference type="GO" id="GO:0009279">
    <property type="term" value="C:cell outer membrane"/>
    <property type="evidence" value="ECO:0007669"/>
    <property type="project" value="UniProtKB-SubCell"/>
</dbReference>
<evidence type="ECO:0000256" key="5">
    <source>
        <dbReference type="ARBA" id="ARBA00022729"/>
    </source>
</evidence>
<comment type="similarity">
    <text evidence="10">Belongs to the TonB-dependent receptor family.</text>
</comment>
<dbReference type="InterPro" id="IPR000531">
    <property type="entry name" value="Beta-barrel_TonB"/>
</dbReference>
<keyword evidence="7 10" id="KW-0472">Membrane</keyword>
<evidence type="ECO:0000259" key="13">
    <source>
        <dbReference type="Pfam" id="PF07715"/>
    </source>
</evidence>
<gene>
    <name evidence="14" type="ORF">BGO89_10250</name>
</gene>
<keyword evidence="5 11" id="KW-0732">Signal</keyword>
<evidence type="ECO:0000256" key="6">
    <source>
        <dbReference type="ARBA" id="ARBA00023077"/>
    </source>
</evidence>
<dbReference type="PANTHER" id="PTHR30069">
    <property type="entry name" value="TONB-DEPENDENT OUTER MEMBRANE RECEPTOR"/>
    <property type="match status" value="1"/>
</dbReference>
<evidence type="ECO:0000313" key="15">
    <source>
        <dbReference type="Proteomes" id="UP000184233"/>
    </source>
</evidence>
<accession>A0A1M3KWW1</accession>
<comment type="caution">
    <text evidence="14">The sequence shown here is derived from an EMBL/GenBank/DDBJ whole genome shotgun (WGS) entry which is preliminary data.</text>
</comment>
<evidence type="ECO:0000256" key="9">
    <source>
        <dbReference type="ARBA" id="ARBA00023237"/>
    </source>
</evidence>
<evidence type="ECO:0000256" key="7">
    <source>
        <dbReference type="ARBA" id="ARBA00023136"/>
    </source>
</evidence>
<dbReference type="Proteomes" id="UP000184233">
    <property type="component" value="Unassembled WGS sequence"/>
</dbReference>
<protein>
    <recommendedName>
        <fullName evidence="16">TonB-dependent receptor</fullName>
    </recommendedName>
</protein>
<organism evidence="14 15">
    <name type="scientific">Candidatus Kapaibacterium thiocyanatum</name>
    <dbReference type="NCBI Taxonomy" id="1895771"/>
    <lineage>
        <taxon>Bacteria</taxon>
        <taxon>Pseudomonadati</taxon>
        <taxon>Candidatus Kapaibacteriota</taxon>
        <taxon>Candidatus Kapaibacteriia</taxon>
        <taxon>Candidatus Kapaibacteriales</taxon>
        <taxon>Candidatus Kapaibacteriaceae</taxon>
        <taxon>Candidatus Kapaibacterium</taxon>
    </lineage>
</organism>
<dbReference type="STRING" id="1895771.BGO89_10250"/>
<feature type="chain" id="PRO_5012951158" description="TonB-dependent receptor" evidence="11">
    <location>
        <begin position="24"/>
        <end position="796"/>
    </location>
</feature>
<name>A0A1M3KWW1_9BACT</name>
<dbReference type="InterPro" id="IPR012910">
    <property type="entry name" value="Plug_dom"/>
</dbReference>
<keyword evidence="2" id="KW-0813">Transport</keyword>
<dbReference type="GO" id="GO:0044718">
    <property type="term" value="P:siderophore transmembrane transport"/>
    <property type="evidence" value="ECO:0007669"/>
    <property type="project" value="TreeGrafter"/>
</dbReference>
<proteinExistence type="inferred from homology"/>
<evidence type="ECO:0000256" key="8">
    <source>
        <dbReference type="ARBA" id="ARBA00023170"/>
    </source>
</evidence>
<evidence type="ECO:0000313" key="14">
    <source>
        <dbReference type="EMBL" id="OJX56898.1"/>
    </source>
</evidence>
<feature type="signal peptide" evidence="11">
    <location>
        <begin position="1"/>
        <end position="23"/>
    </location>
</feature>
<evidence type="ECO:0000256" key="11">
    <source>
        <dbReference type="SAM" id="SignalP"/>
    </source>
</evidence>
<evidence type="ECO:0000256" key="4">
    <source>
        <dbReference type="ARBA" id="ARBA00022692"/>
    </source>
</evidence>
<evidence type="ECO:0000256" key="1">
    <source>
        <dbReference type="ARBA" id="ARBA00004571"/>
    </source>
</evidence>
<dbReference type="InterPro" id="IPR037066">
    <property type="entry name" value="Plug_dom_sf"/>
</dbReference>
<evidence type="ECO:0000256" key="3">
    <source>
        <dbReference type="ARBA" id="ARBA00022452"/>
    </source>
</evidence>
<dbReference type="PANTHER" id="PTHR30069:SF29">
    <property type="entry name" value="HEMOGLOBIN AND HEMOGLOBIN-HAPTOGLOBIN-BINDING PROTEIN 1-RELATED"/>
    <property type="match status" value="1"/>
</dbReference>
<dbReference type="Pfam" id="PF07715">
    <property type="entry name" value="Plug"/>
    <property type="match status" value="1"/>
</dbReference>
<dbReference type="PROSITE" id="PS51257">
    <property type="entry name" value="PROKAR_LIPOPROTEIN"/>
    <property type="match status" value="1"/>
</dbReference>
<dbReference type="SUPFAM" id="SSF56935">
    <property type="entry name" value="Porins"/>
    <property type="match status" value="1"/>
</dbReference>
<dbReference type="InterPro" id="IPR036942">
    <property type="entry name" value="Beta-barrel_TonB_sf"/>
</dbReference>
<feature type="domain" description="TonB-dependent receptor-like beta-barrel" evidence="12">
    <location>
        <begin position="289"/>
        <end position="766"/>
    </location>
</feature>
<dbReference type="EMBL" id="MKVH01000024">
    <property type="protein sequence ID" value="OJX56898.1"/>
    <property type="molecule type" value="Genomic_DNA"/>
</dbReference>
<evidence type="ECO:0000256" key="2">
    <source>
        <dbReference type="ARBA" id="ARBA00022448"/>
    </source>
</evidence>
<keyword evidence="6 10" id="KW-0798">TonB box</keyword>
<sequence>MSPRLALAATVLAACFTPSIAAAAEADSVRSQRDTIRIYSVPSMTVTTLRARERQTPVVFSEITRADLDLSHTVNDLPKLLADMPSTMFYSENGNAVGYSNLSIRGFDQRRIAVLVNGIPQNDPEDHNVYWINFPDLASNVENIQVQRGAGMVNYGAAAIGGSVNLTTSNFASQRQVKITTGVGWQEGLPSAQNTVDPFTRSVQPALAKYSLEVSSGMIDRYAVYGRISRINSQGYRDQSFSELTSWFFSAARFDDHVTTQINVFGGPVADGLAYTGLPKEWALDPILRRRNLSDFGYEADGRTLSYTATRRPQEVENFSQPHYELLNDWDIAEGLTFKSSLFYYSGEGFFDYDASWASASSFGIDPTKAPGFANAIVRANVDNRHGGWIPRIVWDNAYGQLTAGAEFRIHRSDHWGKIRYAEGLPEGYDPDAKFYSYNGARDVISGFARQVWAVADDFTVNTELQVVSHRYNLSNERRNGEFTQYDGVDGVVGNGGDLFNVHYLFANPRIGANWNINEEQNAFVAVAYTSREPRRNNLYAASDSWYGPTPRFAVDTTGGVTRYDFSKPLVKPEHMLDIEAQWAIAVGRFKGSVTGYYMNFTDELVKNGQRDIFGLPIEGNAPRTVHMGLEFQASAMVLSSASAGALQVWGNLSISRNRIVDFTFVTDASTMSLKDNPIAGFPDLLANVGLTYSVGDLRAIATLKHMGRMYTDNFGDRNRSEEYRTMVLNATGYDDNLIDAATVVNLNASYAILKSVRLNIQVNNLFDHRYIAGGNGKEFFPAAQRNIFVGAELVL</sequence>
<dbReference type="AlphaFoldDB" id="A0A1M3KWW1"/>
<keyword evidence="9" id="KW-0998">Cell outer membrane</keyword>
<dbReference type="InterPro" id="IPR039426">
    <property type="entry name" value="TonB-dep_rcpt-like"/>
</dbReference>
<reference evidence="14 15" key="1">
    <citation type="submission" date="2016-09" db="EMBL/GenBank/DDBJ databases">
        <title>Genome-resolved meta-omics ties microbial dynamics to process performance in biotechnology for thiocyanate degradation.</title>
        <authorList>
            <person name="Kantor R.S."/>
            <person name="Huddy R.J."/>
            <person name="Iyer R."/>
            <person name="Thomas B.C."/>
            <person name="Brown C.T."/>
            <person name="Anantharaman K."/>
            <person name="Tringe S."/>
            <person name="Hettich R.L."/>
            <person name="Harrison S.T."/>
            <person name="Banfield J.F."/>
        </authorList>
    </citation>
    <scope>NUCLEOTIDE SEQUENCE [LARGE SCALE GENOMIC DNA]</scope>
    <source>
        <strain evidence="14">59-99</strain>
    </source>
</reference>
<keyword evidence="4" id="KW-0812">Transmembrane</keyword>
<dbReference type="Pfam" id="PF00593">
    <property type="entry name" value="TonB_dep_Rec_b-barrel"/>
    <property type="match status" value="1"/>
</dbReference>
<dbReference type="Gene3D" id="2.40.170.20">
    <property type="entry name" value="TonB-dependent receptor, beta-barrel domain"/>
    <property type="match status" value="1"/>
</dbReference>
<dbReference type="Gene3D" id="2.170.130.10">
    <property type="entry name" value="TonB-dependent receptor, plug domain"/>
    <property type="match status" value="1"/>
</dbReference>
<evidence type="ECO:0000259" key="12">
    <source>
        <dbReference type="Pfam" id="PF00593"/>
    </source>
</evidence>
<keyword evidence="8" id="KW-0675">Receptor</keyword>
<dbReference type="GO" id="GO:0015344">
    <property type="term" value="F:siderophore uptake transmembrane transporter activity"/>
    <property type="evidence" value="ECO:0007669"/>
    <property type="project" value="TreeGrafter"/>
</dbReference>
<feature type="domain" description="TonB-dependent receptor plug" evidence="13">
    <location>
        <begin position="53"/>
        <end position="162"/>
    </location>
</feature>